<dbReference type="SUPFAM" id="SSF51658">
    <property type="entry name" value="Xylose isomerase-like"/>
    <property type="match status" value="1"/>
</dbReference>
<dbReference type="PANTHER" id="PTHR12110:SF41">
    <property type="entry name" value="INOSOSE DEHYDRATASE"/>
    <property type="match status" value="1"/>
</dbReference>
<evidence type="ECO:0000259" key="1">
    <source>
        <dbReference type="Pfam" id="PF01261"/>
    </source>
</evidence>
<proteinExistence type="predicted"/>
<dbReference type="InterPro" id="IPR013022">
    <property type="entry name" value="Xyl_isomerase-like_TIM-brl"/>
</dbReference>
<keyword evidence="3" id="KW-1185">Reference proteome</keyword>
<dbReference type="RefSeq" id="WP_189986912.1">
    <property type="nucleotide sequence ID" value="NZ_BMZS01000001.1"/>
</dbReference>
<organism evidence="2 3">
    <name type="scientific">Thalassobaculum fulvum</name>
    <dbReference type="NCBI Taxonomy" id="1633335"/>
    <lineage>
        <taxon>Bacteria</taxon>
        <taxon>Pseudomonadati</taxon>
        <taxon>Pseudomonadota</taxon>
        <taxon>Alphaproteobacteria</taxon>
        <taxon>Rhodospirillales</taxon>
        <taxon>Thalassobaculaceae</taxon>
        <taxon>Thalassobaculum</taxon>
    </lineage>
</organism>
<sequence>MPFTPVIAVITDEVSEDIETALGFMAGHGVDRVDIRSVDERNVILFDDRELTELAKRLADAGVTVGCYCSPLLKWPRSGAKIPPGANFHGFDPGVLPPEDAVPMAFDVANRLGASQLRIFSYFTYDGFVPEHLDDDLDRLLDLAETHDVTLVLENEHVCNVATLEDLTAVVARRAHPRLKGALDLANHRAVRPPAPSAEVLAAAARVAGTVHVKDFTAAPRRYVALGEGIVDHRPLFAALREHGPSGELAIAIETHCPADGAAVTARSLEALRKMLA</sequence>
<dbReference type="AlphaFoldDB" id="A0A918XM40"/>
<dbReference type="Pfam" id="PF01261">
    <property type="entry name" value="AP_endonuc_2"/>
    <property type="match status" value="1"/>
</dbReference>
<feature type="domain" description="Xylose isomerase-like TIM barrel" evidence="1">
    <location>
        <begin position="28"/>
        <end position="274"/>
    </location>
</feature>
<evidence type="ECO:0000313" key="3">
    <source>
        <dbReference type="Proteomes" id="UP000630353"/>
    </source>
</evidence>
<reference evidence="2" key="1">
    <citation type="journal article" date="2014" name="Int. J. Syst. Evol. Microbiol.">
        <title>Complete genome sequence of Corynebacterium casei LMG S-19264T (=DSM 44701T), isolated from a smear-ripened cheese.</title>
        <authorList>
            <consortium name="US DOE Joint Genome Institute (JGI-PGF)"/>
            <person name="Walter F."/>
            <person name="Albersmeier A."/>
            <person name="Kalinowski J."/>
            <person name="Ruckert C."/>
        </authorList>
    </citation>
    <scope>NUCLEOTIDE SEQUENCE</scope>
    <source>
        <strain evidence="2">KCTC 42651</strain>
    </source>
</reference>
<dbReference type="InterPro" id="IPR036237">
    <property type="entry name" value="Xyl_isomerase-like_sf"/>
</dbReference>
<comment type="caution">
    <text evidence="2">The sequence shown here is derived from an EMBL/GenBank/DDBJ whole genome shotgun (WGS) entry which is preliminary data.</text>
</comment>
<protein>
    <recommendedName>
        <fullName evidence="1">Xylose isomerase-like TIM barrel domain-containing protein</fullName>
    </recommendedName>
</protein>
<dbReference type="InterPro" id="IPR050312">
    <property type="entry name" value="IolE/XylAMocC-like"/>
</dbReference>
<dbReference type="Gene3D" id="3.20.20.150">
    <property type="entry name" value="Divalent-metal-dependent TIM barrel enzymes"/>
    <property type="match status" value="1"/>
</dbReference>
<accession>A0A918XM40</accession>
<dbReference type="Proteomes" id="UP000630353">
    <property type="component" value="Unassembled WGS sequence"/>
</dbReference>
<name>A0A918XM40_9PROT</name>
<dbReference type="PANTHER" id="PTHR12110">
    <property type="entry name" value="HYDROXYPYRUVATE ISOMERASE"/>
    <property type="match status" value="1"/>
</dbReference>
<reference evidence="2" key="2">
    <citation type="submission" date="2020-09" db="EMBL/GenBank/DDBJ databases">
        <authorList>
            <person name="Sun Q."/>
            <person name="Kim S."/>
        </authorList>
    </citation>
    <scope>NUCLEOTIDE SEQUENCE</scope>
    <source>
        <strain evidence="2">KCTC 42651</strain>
    </source>
</reference>
<dbReference type="EMBL" id="BMZS01000001">
    <property type="protein sequence ID" value="GHD39097.1"/>
    <property type="molecule type" value="Genomic_DNA"/>
</dbReference>
<gene>
    <name evidence="2" type="ORF">GCM10017083_00570</name>
</gene>
<evidence type="ECO:0000313" key="2">
    <source>
        <dbReference type="EMBL" id="GHD39097.1"/>
    </source>
</evidence>